<evidence type="ECO:0000313" key="1">
    <source>
        <dbReference type="EMBL" id="CAI0442881.1"/>
    </source>
</evidence>
<sequence length="370" mass="42032">MGSSPPPLYPASNFESAPVSQHELKTFHQIDRRLYSRLVFDLDRDPEQSMRVMALWLFLERSKYVRSMVQTLFSYNDFLINALVDETMLCLKCLDNERYSPFIVHSIHEIPLLYNLSGSRITLPFFRENRVAVLRGVVQLIADVCVRVFDDQLACAVESRAFAFAMRQQQLQQQQQQMQSGWNYYGPEIGVPIWNLKVHHGYDVAGGSYRPQETDNNVLEELKGEPSGGYLNLLLNPHDNAASSSSSPQVDEIDAGVKKLEIHGGNGSEGDGDGVPADERTVFLTFSKGYPISEREVRDFFSMRFGDIYEDVHMQEVTTAEEQPLYAKLVLRVQGMIEVVLNGKRKAKFSINGKHVCARKYIRKGSTPPR</sequence>
<gene>
    <name evidence="1" type="ORF">LITE_LOCUS27438</name>
</gene>
<proteinExistence type="predicted"/>
<name>A0AAV0M8N8_9ROSI</name>
<dbReference type="Proteomes" id="UP001154282">
    <property type="component" value="Unassembled WGS sequence"/>
</dbReference>
<dbReference type="EMBL" id="CAMGYJ010000007">
    <property type="protein sequence ID" value="CAI0442881.1"/>
    <property type="molecule type" value="Genomic_DNA"/>
</dbReference>
<keyword evidence="2" id="KW-1185">Reference proteome</keyword>
<accession>A0AAV0M8N8</accession>
<organism evidence="1 2">
    <name type="scientific">Linum tenue</name>
    <dbReference type="NCBI Taxonomy" id="586396"/>
    <lineage>
        <taxon>Eukaryota</taxon>
        <taxon>Viridiplantae</taxon>
        <taxon>Streptophyta</taxon>
        <taxon>Embryophyta</taxon>
        <taxon>Tracheophyta</taxon>
        <taxon>Spermatophyta</taxon>
        <taxon>Magnoliopsida</taxon>
        <taxon>eudicotyledons</taxon>
        <taxon>Gunneridae</taxon>
        <taxon>Pentapetalae</taxon>
        <taxon>rosids</taxon>
        <taxon>fabids</taxon>
        <taxon>Malpighiales</taxon>
        <taxon>Linaceae</taxon>
        <taxon>Linum</taxon>
    </lineage>
</organism>
<evidence type="ECO:0000313" key="2">
    <source>
        <dbReference type="Proteomes" id="UP001154282"/>
    </source>
</evidence>
<dbReference type="AlphaFoldDB" id="A0AAV0M8N8"/>
<dbReference type="PANTHER" id="PTHR33527">
    <property type="entry name" value="OS07G0274300 PROTEIN"/>
    <property type="match status" value="1"/>
</dbReference>
<reference evidence="1" key="1">
    <citation type="submission" date="2022-08" db="EMBL/GenBank/DDBJ databases">
        <authorList>
            <person name="Gutierrez-Valencia J."/>
        </authorList>
    </citation>
    <scope>NUCLEOTIDE SEQUENCE</scope>
</reference>
<comment type="caution">
    <text evidence="1">The sequence shown here is derived from an EMBL/GenBank/DDBJ whole genome shotgun (WGS) entry which is preliminary data.</text>
</comment>
<protein>
    <submittedName>
        <fullName evidence="1">Uncharacterized protein</fullName>
    </submittedName>
</protein>
<dbReference type="PANTHER" id="PTHR33527:SF28">
    <property type="entry name" value="GB|AAD43168.1"/>
    <property type="match status" value="1"/>
</dbReference>